<evidence type="ECO:0000313" key="2">
    <source>
        <dbReference type="EMBL" id="POI27894.1"/>
    </source>
</evidence>
<name>A0A2P4SUV1_BAMTH</name>
<sequence length="54" mass="5540">MFGSSSQQAARDPTTPCSAQRDAMGMGHPSCNVKGQSLRIHGMVLGKGGNGKPP</sequence>
<dbReference type="Proteomes" id="UP000237246">
    <property type="component" value="Unassembled WGS sequence"/>
</dbReference>
<comment type="caution">
    <text evidence="2">The sequence shown here is derived from an EMBL/GenBank/DDBJ whole genome shotgun (WGS) entry which is preliminary data.</text>
</comment>
<dbReference type="AlphaFoldDB" id="A0A2P4SUV1"/>
<proteinExistence type="predicted"/>
<dbReference type="EMBL" id="PPHD01021734">
    <property type="protein sequence ID" value="POI27894.1"/>
    <property type="molecule type" value="Genomic_DNA"/>
</dbReference>
<reference evidence="2 3" key="1">
    <citation type="submission" date="2018-01" db="EMBL/GenBank/DDBJ databases">
        <title>Comparison of the Chinese Bamboo Partridge and Red Junglefowl genome sequences highlights the importance of demography in genome evolution.</title>
        <authorList>
            <person name="Tiley G.P."/>
            <person name="Kimball R.T."/>
            <person name="Braun E.L."/>
            <person name="Burleigh J.G."/>
        </authorList>
    </citation>
    <scope>NUCLEOTIDE SEQUENCE [LARGE SCALE GENOMIC DNA]</scope>
    <source>
        <strain evidence="2">RTK389</strain>
        <tissue evidence="2">Blood</tissue>
    </source>
</reference>
<protein>
    <submittedName>
        <fullName evidence="2">Uncharacterized protein</fullName>
    </submittedName>
</protein>
<organism evidence="2 3">
    <name type="scientific">Bambusicola thoracicus</name>
    <name type="common">Chinese bamboo-partridge</name>
    <name type="synonym">Perdix thoracica</name>
    <dbReference type="NCBI Taxonomy" id="9083"/>
    <lineage>
        <taxon>Eukaryota</taxon>
        <taxon>Metazoa</taxon>
        <taxon>Chordata</taxon>
        <taxon>Craniata</taxon>
        <taxon>Vertebrata</taxon>
        <taxon>Euteleostomi</taxon>
        <taxon>Archelosauria</taxon>
        <taxon>Archosauria</taxon>
        <taxon>Dinosauria</taxon>
        <taxon>Saurischia</taxon>
        <taxon>Theropoda</taxon>
        <taxon>Coelurosauria</taxon>
        <taxon>Aves</taxon>
        <taxon>Neognathae</taxon>
        <taxon>Galloanserae</taxon>
        <taxon>Galliformes</taxon>
        <taxon>Phasianidae</taxon>
        <taxon>Perdicinae</taxon>
        <taxon>Bambusicola</taxon>
    </lineage>
</organism>
<accession>A0A2P4SUV1</accession>
<keyword evidence="3" id="KW-1185">Reference proteome</keyword>
<evidence type="ECO:0000313" key="3">
    <source>
        <dbReference type="Proteomes" id="UP000237246"/>
    </source>
</evidence>
<feature type="region of interest" description="Disordered" evidence="1">
    <location>
        <begin position="1"/>
        <end position="34"/>
    </location>
</feature>
<evidence type="ECO:0000256" key="1">
    <source>
        <dbReference type="SAM" id="MobiDB-lite"/>
    </source>
</evidence>
<gene>
    <name evidence="2" type="ORF">CIB84_008356</name>
</gene>